<accession>A0A9P8AKM7</accession>
<feature type="domain" description="AB hydrolase-1" evidence="3">
    <location>
        <begin position="70"/>
        <end position="316"/>
    </location>
</feature>
<dbReference type="GO" id="GO:0005739">
    <property type="term" value="C:mitochondrion"/>
    <property type="evidence" value="ECO:0007669"/>
    <property type="project" value="TreeGrafter"/>
</dbReference>
<dbReference type="InterPro" id="IPR029058">
    <property type="entry name" value="AB_hydrolase_fold"/>
</dbReference>
<protein>
    <recommendedName>
        <fullName evidence="3">AB hydrolase-1 domain-containing protein</fullName>
    </recommendedName>
</protein>
<dbReference type="PANTHER" id="PTHR46118:SF4">
    <property type="entry name" value="PROTEIN ABHD11"/>
    <property type="match status" value="1"/>
</dbReference>
<keyword evidence="5" id="KW-1185">Reference proteome</keyword>
<evidence type="ECO:0000256" key="2">
    <source>
        <dbReference type="ARBA" id="ARBA00022801"/>
    </source>
</evidence>
<dbReference type="PANTHER" id="PTHR46118">
    <property type="entry name" value="PROTEIN ABHD11"/>
    <property type="match status" value="1"/>
</dbReference>
<dbReference type="SUPFAM" id="SSF53474">
    <property type="entry name" value="alpha/beta-Hydrolases"/>
    <property type="match status" value="1"/>
</dbReference>
<dbReference type="InterPro" id="IPR000073">
    <property type="entry name" value="AB_hydrolase_1"/>
</dbReference>
<gene>
    <name evidence="4" type="ORF">KQ657_000093</name>
</gene>
<keyword evidence="2" id="KW-0378">Hydrolase</keyword>
<evidence type="ECO:0000256" key="1">
    <source>
        <dbReference type="ARBA" id="ARBA00008645"/>
    </source>
</evidence>
<dbReference type="Gene3D" id="3.40.50.1820">
    <property type="entry name" value="alpha/beta hydrolase"/>
    <property type="match status" value="1"/>
</dbReference>
<dbReference type="GO" id="GO:0052689">
    <property type="term" value="F:carboxylic ester hydrolase activity"/>
    <property type="evidence" value="ECO:0007669"/>
    <property type="project" value="TreeGrafter"/>
</dbReference>
<dbReference type="RefSeq" id="XP_043051626.1">
    <property type="nucleotide sequence ID" value="XM_043190949.1"/>
</dbReference>
<comment type="caution">
    <text evidence="4">The sequence shown here is derived from an EMBL/GenBank/DDBJ whole genome shotgun (WGS) entry which is preliminary data.</text>
</comment>
<dbReference type="Proteomes" id="UP000790833">
    <property type="component" value="Unassembled WGS sequence"/>
</dbReference>
<evidence type="ECO:0000259" key="3">
    <source>
        <dbReference type="Pfam" id="PF00561"/>
    </source>
</evidence>
<dbReference type="GeneID" id="66113467"/>
<reference evidence="4" key="1">
    <citation type="submission" date="2021-03" db="EMBL/GenBank/DDBJ databases">
        <authorList>
            <person name="Palmer J.M."/>
        </authorList>
    </citation>
    <scope>NUCLEOTIDE SEQUENCE</scope>
    <source>
        <strain evidence="4">ARV_011</strain>
    </source>
</reference>
<dbReference type="EMBL" id="JAHMUF010000001">
    <property type="protein sequence ID" value="KAG7196081.1"/>
    <property type="molecule type" value="Genomic_DNA"/>
</dbReference>
<comment type="similarity">
    <text evidence="1">Belongs to the AB hydrolase superfamily.</text>
</comment>
<name>A0A9P8AKM7_9ASCO</name>
<evidence type="ECO:0000313" key="4">
    <source>
        <dbReference type="EMBL" id="KAG7196081.1"/>
    </source>
</evidence>
<sequence>MLHLGRLPVIKCTPQIVRYASKLYTSKPGESYAHNDNSHLGDAISKNLETVPLAYDKISPTSATSIVRSPLIMVHGLFGSKSNTRTVAKQLANELRRDVFSIDLRNFGSSPHHPRLDYPALAADVERFIANVITPEYESHKPICVGHSMGAKTVMALALRAPKVPAMIVSVDNAPIDWSNGVSGGSTFARYVRALRTALEKHRYTSIKDVDAELAKVEPNSYIRQFLLMNMKRGKKDEPIESKIPLQIIGDAIVKGKIALWPYDCHINRWNGPALFIRGTKSQYVPDDVIPTIGAYFPDFEVRDIDSGHWVISEKPEEFISSVTDFITRKEDEEEIY</sequence>
<evidence type="ECO:0000313" key="5">
    <source>
        <dbReference type="Proteomes" id="UP000790833"/>
    </source>
</evidence>
<organism evidence="4 5">
    <name type="scientific">Scheffersomyces spartinae</name>
    <dbReference type="NCBI Taxonomy" id="45513"/>
    <lineage>
        <taxon>Eukaryota</taxon>
        <taxon>Fungi</taxon>
        <taxon>Dikarya</taxon>
        <taxon>Ascomycota</taxon>
        <taxon>Saccharomycotina</taxon>
        <taxon>Pichiomycetes</taxon>
        <taxon>Debaryomycetaceae</taxon>
        <taxon>Scheffersomyces</taxon>
    </lineage>
</organism>
<proteinExistence type="inferred from homology"/>
<dbReference type="AlphaFoldDB" id="A0A9P8AKM7"/>
<dbReference type="Pfam" id="PF00561">
    <property type="entry name" value="Abhydrolase_1"/>
    <property type="match status" value="1"/>
</dbReference>
<dbReference type="OrthoDB" id="8119704at2759"/>